<feature type="non-terminal residue" evidence="2">
    <location>
        <position position="1"/>
    </location>
</feature>
<protein>
    <submittedName>
        <fullName evidence="2">Uncharacterized protein</fullName>
    </submittedName>
</protein>
<gene>
    <name evidence="2" type="ORF">CR513_50941</name>
</gene>
<keyword evidence="3" id="KW-1185">Reference proteome</keyword>
<sequence>MWSFSLSASISDVLHVYSSSPLLLTRFSSTHRFPADDTANEHGERKCKGKYHQNSPAKVRGHSFKRKKNAKWPRLALIFWKIDNNCVLGGIKED</sequence>
<reference evidence="2" key="1">
    <citation type="submission" date="2018-05" db="EMBL/GenBank/DDBJ databases">
        <title>Draft genome of Mucuna pruriens seed.</title>
        <authorList>
            <person name="Nnadi N.E."/>
            <person name="Vos R."/>
            <person name="Hasami M.H."/>
            <person name="Devisetty U.K."/>
            <person name="Aguiy J.C."/>
        </authorList>
    </citation>
    <scope>NUCLEOTIDE SEQUENCE [LARGE SCALE GENOMIC DNA]</scope>
    <source>
        <strain evidence="2">JCA_2017</strain>
    </source>
</reference>
<evidence type="ECO:0000256" key="1">
    <source>
        <dbReference type="SAM" id="MobiDB-lite"/>
    </source>
</evidence>
<feature type="region of interest" description="Disordered" evidence="1">
    <location>
        <begin position="35"/>
        <end position="65"/>
    </location>
</feature>
<comment type="caution">
    <text evidence="2">The sequence shown here is derived from an EMBL/GenBank/DDBJ whole genome shotgun (WGS) entry which is preliminary data.</text>
</comment>
<dbReference type="Proteomes" id="UP000257109">
    <property type="component" value="Unassembled WGS sequence"/>
</dbReference>
<dbReference type="AlphaFoldDB" id="A0A371EV78"/>
<feature type="compositionally biased region" description="Basic and acidic residues" evidence="1">
    <location>
        <begin position="35"/>
        <end position="46"/>
    </location>
</feature>
<proteinExistence type="predicted"/>
<evidence type="ECO:0000313" key="3">
    <source>
        <dbReference type="Proteomes" id="UP000257109"/>
    </source>
</evidence>
<organism evidence="2 3">
    <name type="scientific">Mucuna pruriens</name>
    <name type="common">Velvet bean</name>
    <name type="synonym">Dolichos pruriens</name>
    <dbReference type="NCBI Taxonomy" id="157652"/>
    <lineage>
        <taxon>Eukaryota</taxon>
        <taxon>Viridiplantae</taxon>
        <taxon>Streptophyta</taxon>
        <taxon>Embryophyta</taxon>
        <taxon>Tracheophyta</taxon>
        <taxon>Spermatophyta</taxon>
        <taxon>Magnoliopsida</taxon>
        <taxon>eudicotyledons</taxon>
        <taxon>Gunneridae</taxon>
        <taxon>Pentapetalae</taxon>
        <taxon>rosids</taxon>
        <taxon>fabids</taxon>
        <taxon>Fabales</taxon>
        <taxon>Fabaceae</taxon>
        <taxon>Papilionoideae</taxon>
        <taxon>50 kb inversion clade</taxon>
        <taxon>NPAAA clade</taxon>
        <taxon>indigoferoid/millettioid clade</taxon>
        <taxon>Phaseoleae</taxon>
        <taxon>Mucuna</taxon>
    </lineage>
</organism>
<dbReference type="EMBL" id="QJKJ01011927">
    <property type="protein sequence ID" value="RDX69886.1"/>
    <property type="molecule type" value="Genomic_DNA"/>
</dbReference>
<evidence type="ECO:0000313" key="2">
    <source>
        <dbReference type="EMBL" id="RDX69886.1"/>
    </source>
</evidence>
<name>A0A371EV78_MUCPR</name>
<accession>A0A371EV78</accession>